<sequence length="290" mass="32769">MEAHVAQYQRTPPFERHEKCPELTRREFRVSELPNVALGFWTRTRRQPSQSRGNAASEEANESSEARSISSAFQVAGSATLMSELLRLLGSHFPVYPYLHDKLLPSSNLAYSLLSPTYFTFREPRFGEVRPDFIALTTYSPAGSPPIPPKEKVDLITFFFLPAEAVPSPPCPCDLHRIPSTGSVIIRERTPAPSLRELGAHDTYVFFFRLSTTKLAQIERDLSVLLARKILAHPKTFRTTPERVIDQEVDELLFSLISFCGILFPESPEEPSEFLDPVCSLKLIFMHSLC</sequence>
<evidence type="ECO:0000313" key="3">
    <source>
        <dbReference type="Proteomes" id="UP001141327"/>
    </source>
</evidence>
<organism evidence="2 3">
    <name type="scientific">Paratrimastix pyriformis</name>
    <dbReference type="NCBI Taxonomy" id="342808"/>
    <lineage>
        <taxon>Eukaryota</taxon>
        <taxon>Metamonada</taxon>
        <taxon>Preaxostyla</taxon>
        <taxon>Paratrimastigidae</taxon>
        <taxon>Paratrimastix</taxon>
    </lineage>
</organism>
<dbReference type="EMBL" id="JAPMOS010000109">
    <property type="protein sequence ID" value="KAJ4455395.1"/>
    <property type="molecule type" value="Genomic_DNA"/>
</dbReference>
<evidence type="ECO:0000313" key="2">
    <source>
        <dbReference type="EMBL" id="KAJ4455395.1"/>
    </source>
</evidence>
<evidence type="ECO:0000256" key="1">
    <source>
        <dbReference type="SAM" id="MobiDB-lite"/>
    </source>
</evidence>
<feature type="region of interest" description="Disordered" evidence="1">
    <location>
        <begin position="44"/>
        <end position="64"/>
    </location>
</feature>
<name>A0ABQ8U7T6_9EUKA</name>
<protein>
    <submittedName>
        <fullName evidence="2">Uncharacterized protein</fullName>
    </submittedName>
</protein>
<keyword evidence="3" id="KW-1185">Reference proteome</keyword>
<accession>A0ABQ8U7T6</accession>
<comment type="caution">
    <text evidence="2">The sequence shown here is derived from an EMBL/GenBank/DDBJ whole genome shotgun (WGS) entry which is preliminary data.</text>
</comment>
<dbReference type="Proteomes" id="UP001141327">
    <property type="component" value="Unassembled WGS sequence"/>
</dbReference>
<gene>
    <name evidence="2" type="ORF">PAPYR_9684</name>
</gene>
<proteinExistence type="predicted"/>
<reference evidence="2" key="1">
    <citation type="journal article" date="2022" name="bioRxiv">
        <title>Genomics of Preaxostyla Flagellates Illuminates Evolutionary Transitions and the Path Towards Mitochondrial Loss.</title>
        <authorList>
            <person name="Novak L.V.F."/>
            <person name="Treitli S.C."/>
            <person name="Pyrih J."/>
            <person name="Halakuc P."/>
            <person name="Pipaliya S.V."/>
            <person name="Vacek V."/>
            <person name="Brzon O."/>
            <person name="Soukal P."/>
            <person name="Eme L."/>
            <person name="Dacks J.B."/>
            <person name="Karnkowska A."/>
            <person name="Elias M."/>
            <person name="Hampl V."/>
        </authorList>
    </citation>
    <scope>NUCLEOTIDE SEQUENCE</scope>
    <source>
        <strain evidence="2">RCP-MX</strain>
    </source>
</reference>